<dbReference type="PROSITE" id="PS50887">
    <property type="entry name" value="GGDEF"/>
    <property type="match status" value="1"/>
</dbReference>
<dbReference type="SMART" id="SM00267">
    <property type="entry name" value="GGDEF"/>
    <property type="match status" value="1"/>
</dbReference>
<evidence type="ECO:0000259" key="3">
    <source>
        <dbReference type="PROSITE" id="PS50887"/>
    </source>
</evidence>
<dbReference type="EMBL" id="SZUV01000006">
    <property type="protein sequence ID" value="TQN49342.1"/>
    <property type="molecule type" value="Genomic_DNA"/>
</dbReference>
<evidence type="ECO:0000259" key="2">
    <source>
        <dbReference type="PROSITE" id="PS50883"/>
    </source>
</evidence>
<dbReference type="InterPro" id="IPR052155">
    <property type="entry name" value="Biofilm_reg_signaling"/>
</dbReference>
<proteinExistence type="predicted"/>
<name>A0A543PZ42_ACITH</name>
<dbReference type="SMART" id="SM00052">
    <property type="entry name" value="EAL"/>
    <property type="match status" value="1"/>
</dbReference>
<reference evidence="4 5" key="1">
    <citation type="submission" date="2019-03" db="EMBL/GenBank/DDBJ databases">
        <title>New insights into Acidothiobacillus thiooxidans sulfur metabolism through coupled gene expression, solution geochemistry, microscopy and spectroscopy analyses.</title>
        <authorList>
            <person name="Camacho D."/>
            <person name="Frazao R."/>
            <person name="Fouillen A."/>
            <person name="Nanci A."/>
            <person name="Lang B.F."/>
            <person name="Apte S.C."/>
            <person name="Baron C."/>
            <person name="Warren L.A."/>
        </authorList>
    </citation>
    <scope>NUCLEOTIDE SEQUENCE [LARGE SCALE GENOMIC DNA]</scope>
    <source>
        <strain evidence="4 5">ATCC 19377</strain>
    </source>
</reference>
<dbReference type="InterPro" id="IPR043128">
    <property type="entry name" value="Rev_trsase/Diguanyl_cyclase"/>
</dbReference>
<gene>
    <name evidence="4" type="ORF">DLNHIDIE_03390</name>
</gene>
<dbReference type="GO" id="GO:0071732">
    <property type="term" value="P:cellular response to nitric oxide"/>
    <property type="evidence" value="ECO:0007669"/>
    <property type="project" value="UniProtKB-ARBA"/>
</dbReference>
<evidence type="ECO:0000313" key="5">
    <source>
        <dbReference type="Proteomes" id="UP000315403"/>
    </source>
</evidence>
<dbReference type="CDD" id="cd01949">
    <property type="entry name" value="GGDEF"/>
    <property type="match status" value="1"/>
</dbReference>
<dbReference type="FunFam" id="3.20.20.450:FF:000001">
    <property type="entry name" value="Cyclic di-GMP phosphodiesterase yahA"/>
    <property type="match status" value="1"/>
</dbReference>
<organism evidence="4 5">
    <name type="scientific">Acidithiobacillus thiooxidans ATCC 19377</name>
    <dbReference type="NCBI Taxonomy" id="637390"/>
    <lineage>
        <taxon>Bacteria</taxon>
        <taxon>Pseudomonadati</taxon>
        <taxon>Pseudomonadota</taxon>
        <taxon>Acidithiobacillia</taxon>
        <taxon>Acidithiobacillales</taxon>
        <taxon>Acidithiobacillaceae</taxon>
        <taxon>Acidithiobacillus</taxon>
    </lineage>
</organism>
<dbReference type="GO" id="GO:0071111">
    <property type="term" value="F:cyclic-guanylate-specific phosphodiesterase activity"/>
    <property type="evidence" value="ECO:0007669"/>
    <property type="project" value="UniProtKB-EC"/>
</dbReference>
<dbReference type="Proteomes" id="UP000315403">
    <property type="component" value="Unassembled WGS sequence"/>
</dbReference>
<dbReference type="InterPro" id="IPR000160">
    <property type="entry name" value="GGDEF_dom"/>
</dbReference>
<dbReference type="PROSITE" id="PS50883">
    <property type="entry name" value="EAL"/>
    <property type="match status" value="1"/>
</dbReference>
<feature type="domain" description="GGDEF" evidence="3">
    <location>
        <begin position="157"/>
        <end position="290"/>
    </location>
</feature>
<sequence length="560" mass="62585">MEDHLMEDHLQDAEAAEGLIGKRQEDALQSEVQAMLDVREEIVEARESVAEVREDAIHHREEAMGTREHKVLGREQHQEAIATRLTLSDEQILLLRQTNARLVIATIEAHELADQLKVARDQLDYTAQHDALTALPNRLLLQDRLSQAVEVARRQGKPLAVMFLDLDHFKYVNDSLGHGLGDDLLRSVADRLRSCLRHSDTISRQGGDEFVVLLPEIERLEDVSIFADKIIAEMARPHSLGGHEIHIGVSIGISLYPVDGMDVETLLRNADTAMYHAKGEGRGAYRFFQPEMQANALERHQIEADIRAALERQEFLLYYQPVVSLPTGHIIGFEALLRWRHPTRGLLLPEVFISIAEETGLILPIGRWVLREACIQGQHWNDSGLPPLTIAINTSGLEFQSKNFVGYVATTLAEAGLDPKFLELELTETVLMTNAESNHIVLSALVDMGVKLAIDDFGTGYSSLSYLQQYPIYALKIDQSFVSKMVNHPDSYAIVSAVISLGINLKKRTIAEGIETAEQQAILVNLHCDQGQGYYFSHPLAAEQFEALLRNGERLPTATT</sequence>
<comment type="catalytic activity">
    <reaction evidence="1">
        <text>3',3'-c-di-GMP + H2O = 5'-phosphoguanylyl(3'-&gt;5')guanosine + H(+)</text>
        <dbReference type="Rhea" id="RHEA:24902"/>
        <dbReference type="ChEBI" id="CHEBI:15377"/>
        <dbReference type="ChEBI" id="CHEBI:15378"/>
        <dbReference type="ChEBI" id="CHEBI:58754"/>
        <dbReference type="ChEBI" id="CHEBI:58805"/>
        <dbReference type="EC" id="3.1.4.52"/>
    </reaction>
    <physiologicalReaction direction="left-to-right" evidence="1">
        <dbReference type="Rhea" id="RHEA:24903"/>
    </physiologicalReaction>
</comment>
<dbReference type="FunFam" id="3.30.70.270:FF:000001">
    <property type="entry name" value="Diguanylate cyclase domain protein"/>
    <property type="match status" value="1"/>
</dbReference>
<dbReference type="SUPFAM" id="SSF141868">
    <property type="entry name" value="EAL domain-like"/>
    <property type="match status" value="1"/>
</dbReference>
<dbReference type="AlphaFoldDB" id="A0A543PZ42"/>
<dbReference type="PANTHER" id="PTHR44757">
    <property type="entry name" value="DIGUANYLATE CYCLASE DGCP"/>
    <property type="match status" value="1"/>
</dbReference>
<dbReference type="Gene3D" id="3.30.70.270">
    <property type="match status" value="1"/>
</dbReference>
<dbReference type="InterPro" id="IPR001633">
    <property type="entry name" value="EAL_dom"/>
</dbReference>
<comment type="caution">
    <text evidence="4">The sequence shown here is derived from an EMBL/GenBank/DDBJ whole genome shotgun (WGS) entry which is preliminary data.</text>
</comment>
<dbReference type="InterPro" id="IPR035919">
    <property type="entry name" value="EAL_sf"/>
</dbReference>
<evidence type="ECO:0000256" key="1">
    <source>
        <dbReference type="ARBA" id="ARBA00051114"/>
    </source>
</evidence>
<protein>
    <submittedName>
        <fullName evidence="4">Putative signaling protein</fullName>
    </submittedName>
</protein>
<dbReference type="InterPro" id="IPR029787">
    <property type="entry name" value="Nucleotide_cyclase"/>
</dbReference>
<feature type="domain" description="EAL" evidence="2">
    <location>
        <begin position="299"/>
        <end position="553"/>
    </location>
</feature>
<dbReference type="PANTHER" id="PTHR44757:SF2">
    <property type="entry name" value="BIOFILM ARCHITECTURE MAINTENANCE PROTEIN MBAA"/>
    <property type="match status" value="1"/>
</dbReference>
<dbReference type="NCBIfam" id="TIGR00254">
    <property type="entry name" value="GGDEF"/>
    <property type="match status" value="1"/>
</dbReference>
<dbReference type="SUPFAM" id="SSF55073">
    <property type="entry name" value="Nucleotide cyclase"/>
    <property type="match status" value="1"/>
</dbReference>
<dbReference type="Pfam" id="PF00990">
    <property type="entry name" value="GGDEF"/>
    <property type="match status" value="1"/>
</dbReference>
<dbReference type="CDD" id="cd01948">
    <property type="entry name" value="EAL"/>
    <property type="match status" value="1"/>
</dbReference>
<evidence type="ECO:0000313" key="4">
    <source>
        <dbReference type="EMBL" id="TQN49342.1"/>
    </source>
</evidence>
<dbReference type="Gene3D" id="3.20.20.450">
    <property type="entry name" value="EAL domain"/>
    <property type="match status" value="1"/>
</dbReference>
<dbReference type="Pfam" id="PF00563">
    <property type="entry name" value="EAL"/>
    <property type="match status" value="1"/>
</dbReference>
<accession>A0A543PZ42</accession>